<feature type="domain" description="Type II secretion system protein GspF" evidence="7">
    <location>
        <begin position="95"/>
        <end position="220"/>
    </location>
</feature>
<proteinExistence type="predicted"/>
<evidence type="ECO:0000313" key="8">
    <source>
        <dbReference type="EMBL" id="MBC8542475.1"/>
    </source>
</evidence>
<feature type="transmembrane region" description="Helical" evidence="6">
    <location>
        <begin position="54"/>
        <end position="71"/>
    </location>
</feature>
<protein>
    <submittedName>
        <fullName evidence="8">Type II secretion system F family protein</fullName>
    </submittedName>
</protein>
<sequence>MGKRRTEENGGLAGETQGKRVNRNYVLSIKQWIRYGGMAGCIAFGTALIFYQNLVVGCIAAGCAAAVYPLYKRRDLEAKQQQKIALEFKECLYGLVAALRSGRSLEGAFEASLEDMDPELTPVLFHEWQIIIGKLRVNQRIEDALEDFARRSGVEEISSFAQIIQICKRTEGNIAKVIENTAGLLQEKIEIQGEVQVALAKKKMEQKILNVMPVAVLSLLLLLSPDYLAPLYSSFQGRMIMTVCAGLAIASYCISKRMADIAI</sequence>
<feature type="transmembrane region" description="Helical" evidence="6">
    <location>
        <begin position="32"/>
        <end position="48"/>
    </location>
</feature>
<evidence type="ECO:0000256" key="4">
    <source>
        <dbReference type="ARBA" id="ARBA00022989"/>
    </source>
</evidence>
<evidence type="ECO:0000256" key="6">
    <source>
        <dbReference type="SAM" id="Phobius"/>
    </source>
</evidence>
<keyword evidence="3 6" id="KW-0812">Transmembrane</keyword>
<reference evidence="8" key="1">
    <citation type="submission" date="2020-08" db="EMBL/GenBank/DDBJ databases">
        <title>Genome public.</title>
        <authorList>
            <person name="Liu C."/>
            <person name="Sun Q."/>
        </authorList>
    </citation>
    <scope>NUCLEOTIDE SEQUENCE</scope>
    <source>
        <strain evidence="8">NSJ-32</strain>
    </source>
</reference>
<dbReference type="Pfam" id="PF00482">
    <property type="entry name" value="T2SSF"/>
    <property type="match status" value="1"/>
</dbReference>
<dbReference type="PANTHER" id="PTHR35007:SF1">
    <property type="entry name" value="PILUS ASSEMBLY PROTEIN"/>
    <property type="match status" value="1"/>
</dbReference>
<dbReference type="RefSeq" id="WP_177716628.1">
    <property type="nucleotide sequence ID" value="NZ_JACRSQ010000002.1"/>
</dbReference>
<evidence type="ECO:0000256" key="5">
    <source>
        <dbReference type="ARBA" id="ARBA00023136"/>
    </source>
</evidence>
<evidence type="ECO:0000256" key="2">
    <source>
        <dbReference type="ARBA" id="ARBA00022475"/>
    </source>
</evidence>
<dbReference type="GO" id="GO:0005886">
    <property type="term" value="C:plasma membrane"/>
    <property type="evidence" value="ECO:0007669"/>
    <property type="project" value="UniProtKB-SubCell"/>
</dbReference>
<dbReference type="PANTHER" id="PTHR35007">
    <property type="entry name" value="INTEGRAL MEMBRANE PROTEIN-RELATED"/>
    <property type="match status" value="1"/>
</dbReference>
<keyword evidence="5 6" id="KW-0472">Membrane</keyword>
<keyword evidence="2" id="KW-1003">Cell membrane</keyword>
<dbReference type="EMBL" id="JACRSQ010000002">
    <property type="protein sequence ID" value="MBC8542475.1"/>
    <property type="molecule type" value="Genomic_DNA"/>
</dbReference>
<evidence type="ECO:0000256" key="3">
    <source>
        <dbReference type="ARBA" id="ARBA00022692"/>
    </source>
</evidence>
<name>A0A926DSI2_9FIRM</name>
<comment type="caution">
    <text evidence="8">The sequence shown here is derived from an EMBL/GenBank/DDBJ whole genome shotgun (WGS) entry which is preliminary data.</text>
</comment>
<dbReference type="InterPro" id="IPR018076">
    <property type="entry name" value="T2SS_GspF_dom"/>
</dbReference>
<evidence type="ECO:0000313" key="9">
    <source>
        <dbReference type="Proteomes" id="UP000657006"/>
    </source>
</evidence>
<dbReference type="AlphaFoldDB" id="A0A926DSI2"/>
<evidence type="ECO:0000256" key="1">
    <source>
        <dbReference type="ARBA" id="ARBA00004651"/>
    </source>
</evidence>
<feature type="transmembrane region" description="Helical" evidence="6">
    <location>
        <begin position="208"/>
        <end position="229"/>
    </location>
</feature>
<comment type="subcellular location">
    <subcellularLocation>
        <location evidence="1">Cell membrane</location>
        <topology evidence="1">Multi-pass membrane protein</topology>
    </subcellularLocation>
</comment>
<keyword evidence="9" id="KW-1185">Reference proteome</keyword>
<gene>
    <name evidence="8" type="ORF">H8730_02790</name>
</gene>
<organism evidence="8 9">
    <name type="scientific">Bianquea renquensis</name>
    <dbReference type="NCBI Taxonomy" id="2763661"/>
    <lineage>
        <taxon>Bacteria</taxon>
        <taxon>Bacillati</taxon>
        <taxon>Bacillota</taxon>
        <taxon>Clostridia</taxon>
        <taxon>Eubacteriales</taxon>
        <taxon>Bianqueaceae</taxon>
        <taxon>Bianquea</taxon>
    </lineage>
</organism>
<accession>A0A926DSI2</accession>
<evidence type="ECO:0000259" key="7">
    <source>
        <dbReference type="Pfam" id="PF00482"/>
    </source>
</evidence>
<feature type="transmembrane region" description="Helical" evidence="6">
    <location>
        <begin position="235"/>
        <end position="254"/>
    </location>
</feature>
<keyword evidence="4 6" id="KW-1133">Transmembrane helix</keyword>
<dbReference type="Proteomes" id="UP000657006">
    <property type="component" value="Unassembled WGS sequence"/>
</dbReference>